<feature type="compositionally biased region" description="Low complexity" evidence="1">
    <location>
        <begin position="734"/>
        <end position="747"/>
    </location>
</feature>
<dbReference type="Proteomes" id="UP000515908">
    <property type="component" value="Chromosome 17"/>
</dbReference>
<feature type="compositionally biased region" description="Low complexity" evidence="1">
    <location>
        <begin position="662"/>
        <end position="675"/>
    </location>
</feature>
<dbReference type="GO" id="GO:0003824">
    <property type="term" value="F:catalytic activity"/>
    <property type="evidence" value="ECO:0007669"/>
    <property type="project" value="UniProtKB-ARBA"/>
</dbReference>
<evidence type="ECO:0000256" key="2">
    <source>
        <dbReference type="SAM" id="Phobius"/>
    </source>
</evidence>
<dbReference type="SUPFAM" id="SSF55073">
    <property type="entry name" value="Nucleotide cyclase"/>
    <property type="match status" value="1"/>
</dbReference>
<evidence type="ECO:0000259" key="3">
    <source>
        <dbReference type="PROSITE" id="PS50839"/>
    </source>
</evidence>
<reference evidence="4 5" key="1">
    <citation type="submission" date="2020-08" db="EMBL/GenBank/DDBJ databases">
        <authorList>
            <person name="Newling K."/>
            <person name="Davey J."/>
            <person name="Forrester S."/>
        </authorList>
    </citation>
    <scope>NUCLEOTIDE SEQUENCE [LARGE SCALE GENOMIC DNA]</scope>
    <source>
        <strain evidence="5">Crithidia deanei Carvalho (ATCC PRA-265)</strain>
    </source>
</reference>
<evidence type="ECO:0000256" key="1">
    <source>
        <dbReference type="SAM" id="MobiDB-lite"/>
    </source>
</evidence>
<dbReference type="EMBL" id="LR877161">
    <property type="protein sequence ID" value="CAD2220513.1"/>
    <property type="molecule type" value="Genomic_DNA"/>
</dbReference>
<protein>
    <recommendedName>
        <fullName evidence="3">CHASE domain-containing protein</fullName>
    </recommendedName>
</protein>
<feature type="transmembrane region" description="Helical" evidence="2">
    <location>
        <begin position="359"/>
        <end position="384"/>
    </location>
</feature>
<dbReference type="PROSITE" id="PS50839">
    <property type="entry name" value="CHASE"/>
    <property type="match status" value="1"/>
</dbReference>
<proteinExistence type="predicted"/>
<organism evidence="4 5">
    <name type="scientific">Angomonas deanei</name>
    <dbReference type="NCBI Taxonomy" id="59799"/>
    <lineage>
        <taxon>Eukaryota</taxon>
        <taxon>Discoba</taxon>
        <taxon>Euglenozoa</taxon>
        <taxon>Kinetoplastea</taxon>
        <taxon>Metakinetoplastina</taxon>
        <taxon>Trypanosomatida</taxon>
        <taxon>Trypanosomatidae</taxon>
        <taxon>Strigomonadinae</taxon>
        <taxon>Angomonas</taxon>
    </lineage>
</organism>
<dbReference type="Gene3D" id="3.30.70.1230">
    <property type="entry name" value="Nucleotide cyclase"/>
    <property type="match status" value="1"/>
</dbReference>
<feature type="region of interest" description="Disordered" evidence="1">
    <location>
        <begin position="659"/>
        <end position="709"/>
    </location>
</feature>
<evidence type="ECO:0000313" key="4">
    <source>
        <dbReference type="EMBL" id="CAD2220513.1"/>
    </source>
</evidence>
<feature type="compositionally biased region" description="Polar residues" evidence="1">
    <location>
        <begin position="781"/>
        <end position="805"/>
    </location>
</feature>
<feature type="transmembrane region" description="Helical" evidence="2">
    <location>
        <begin position="59"/>
        <end position="84"/>
    </location>
</feature>
<dbReference type="AlphaFoldDB" id="A0A7G2CPN6"/>
<sequence>MNPLSHQVRDAPSLVSSNDILARSNKDDDYLQNTDFNNGNELGSANTKNKVALISPKRLYFIFIILGGVVVVLLVALLTSFLVLQHKDNREVSSNLKQESEAGRYWASMCRDSVVEAVSAAYSLSGFVMGKMKTIPPLNGTVEERTEGQYFDDFLSYGKLLYSTMQYAETVATAPGGVFLQTYPPNSSSVGSDILRNPYDDNRTAPLETIINGQSALIGPLKSSLGVGTDWLVDVRLPVYDAQLSSDLSNLERFWGFVYAIISVDKLLIANDIRSFMREREMDYVMYSNALGSSDTDVDGLLRIVSTSLGFNTSDEDVRAACRAFIVSPDTSRRAILDTQMSWYIAVGKKNEKGYLTRTNIVIILVCTICSVVLIAAALFIVMWCCTKEYEPYKCAPSSTPFVVLSFGPYNGEDLWNLAPDQMVEVSEKLLNLAEKHMIAHKGCLIPQLHPYTTSYVLHSVDAAVEMALDVLEEAKKKSVDAPMRLLLGSDDGRLMLSCAVHYCTDATVTSDNVAQLFRYEGPDILFSARMWIFAAPNTVTLSKAAKLQLNTISHPRMTVQFLNSVFLRGVKERQDMYIITDKDSKLLREAANAAAKRLRKAHEKTKTGLFLARLSDSSSNVSSSSLTTDSFNFSNGGMLSSVGATPSVPLFVVPPEQPMTSEVDSLSSSTSAGSPLRMSDGRVLLGRKKPIPKPDVYRYDPTNTDDVIPDIMKQPELQTTPVRGQDFHPLHPGSVTSLSDSGSSSGRRPPQVRKSKQPTKIDVPSGPLLTAPPPLEGVSRPSSSLPFNPSASASAGDVRSSSVPSGEDSRDTPINSLLRPSIPKWLDKALRSAFEHQAIALDISYDSVRLMVFYFFASYKLLFRPLSAAERANIHRRLSVAFGVPQQNILDHLAARCTIRYLQQYEEARSLLWNRQLQLQVQRPYTSNTTDDEGKRPLGK</sequence>
<keyword evidence="2" id="KW-0472">Membrane</keyword>
<accession>A0A7G2CPN6</accession>
<dbReference type="InterPro" id="IPR006189">
    <property type="entry name" value="CHASE_dom"/>
</dbReference>
<dbReference type="InterPro" id="IPR029787">
    <property type="entry name" value="Nucleotide_cyclase"/>
</dbReference>
<keyword evidence="2" id="KW-1133">Transmembrane helix</keyword>
<gene>
    <name evidence="4" type="ORF">ADEAN_000803500</name>
</gene>
<feature type="region of interest" description="Disordered" evidence="1">
    <location>
        <begin position="722"/>
        <end position="816"/>
    </location>
</feature>
<dbReference type="VEuPathDB" id="TriTrypDB:ADEAN_000803500"/>
<name>A0A7G2CPN6_9TRYP</name>
<keyword evidence="2" id="KW-0812">Transmembrane</keyword>
<evidence type="ECO:0000313" key="5">
    <source>
        <dbReference type="Proteomes" id="UP000515908"/>
    </source>
</evidence>
<feature type="domain" description="CHASE" evidence="3">
    <location>
        <begin position="182"/>
        <end position="276"/>
    </location>
</feature>
<keyword evidence="5" id="KW-1185">Reference proteome</keyword>